<feature type="transmembrane region" description="Helical" evidence="6">
    <location>
        <begin position="166"/>
        <end position="183"/>
    </location>
</feature>
<evidence type="ECO:0000256" key="1">
    <source>
        <dbReference type="ARBA" id="ARBA00004141"/>
    </source>
</evidence>
<feature type="transmembrane region" description="Helical" evidence="6">
    <location>
        <begin position="203"/>
        <end position="226"/>
    </location>
</feature>
<organism evidence="7 8">
    <name type="scientific">Lactococcus formosensis</name>
    <dbReference type="NCBI Taxonomy" id="1281486"/>
    <lineage>
        <taxon>Bacteria</taxon>
        <taxon>Bacillati</taxon>
        <taxon>Bacillota</taxon>
        <taxon>Bacilli</taxon>
        <taxon>Lactobacillales</taxon>
        <taxon>Streptococcaceae</taxon>
        <taxon>Lactococcus</taxon>
    </lineage>
</organism>
<feature type="transmembrane region" description="Helical" evidence="6">
    <location>
        <begin position="142"/>
        <end position="160"/>
    </location>
</feature>
<accession>A0A9X4PIN3</accession>
<feature type="transmembrane region" description="Helical" evidence="6">
    <location>
        <begin position="112"/>
        <end position="130"/>
    </location>
</feature>
<proteinExistence type="inferred from homology"/>
<keyword evidence="5 6" id="KW-0472">Membrane</keyword>
<evidence type="ECO:0000256" key="2">
    <source>
        <dbReference type="ARBA" id="ARBA00010350"/>
    </source>
</evidence>
<evidence type="ECO:0000256" key="5">
    <source>
        <dbReference type="ARBA" id="ARBA00023136"/>
    </source>
</evidence>
<comment type="similarity">
    <text evidence="2 6">Belongs to the BI1 family.</text>
</comment>
<feature type="transmembrane region" description="Helical" evidence="6">
    <location>
        <begin position="51"/>
        <end position="71"/>
    </location>
</feature>
<feature type="transmembrane region" description="Helical" evidence="6">
    <location>
        <begin position="83"/>
        <end position="106"/>
    </location>
</feature>
<feature type="transmembrane region" description="Helical" evidence="6">
    <location>
        <begin position="21"/>
        <end position="45"/>
    </location>
</feature>
<evidence type="ECO:0000256" key="3">
    <source>
        <dbReference type="ARBA" id="ARBA00022692"/>
    </source>
</evidence>
<dbReference type="AlphaFoldDB" id="A0A9X4PIN3"/>
<gene>
    <name evidence="7" type="ORF">NF708_02465</name>
</gene>
<dbReference type="Proteomes" id="UP001153203">
    <property type="component" value="Unassembled WGS sequence"/>
</dbReference>
<comment type="caution">
    <text evidence="7">The sequence shown here is derived from an EMBL/GenBank/DDBJ whole genome shotgun (WGS) entry which is preliminary data.</text>
</comment>
<dbReference type="Pfam" id="PF01027">
    <property type="entry name" value="Bax1-I"/>
    <property type="match status" value="1"/>
</dbReference>
<name>A0A9X4PIN3_9LACT</name>
<dbReference type="InterPro" id="IPR006214">
    <property type="entry name" value="Bax_inhibitor_1-related"/>
</dbReference>
<evidence type="ECO:0000313" key="8">
    <source>
        <dbReference type="Proteomes" id="UP001153203"/>
    </source>
</evidence>
<evidence type="ECO:0000256" key="6">
    <source>
        <dbReference type="RuleBase" id="RU004379"/>
    </source>
</evidence>
<keyword evidence="4 6" id="KW-1133">Transmembrane helix</keyword>
<sequence length="234" mass="25881">MENPFINNNRSQVSLNQFFARIYGIVGIGVAVSALTSFLTINFFWEATQNFVNRAGFAMIILLFLPLLLVFPMQNAAMKNKPTALPMFVGFSVLMGFIMSFTIAAYTASDVTLAFVSTAGMFFGLSVYGRTTKRDLTGMGRAMMGMLIGLIIAGIINIFLRSPMVVFVSSIISVLVFSGLIAWDNQKIEQVYRQNNGNINNGWAISMALSLYLDFVNLFLSLLRIFGFMGSSRD</sequence>
<dbReference type="EMBL" id="JAMWGI010000001">
    <property type="protein sequence ID" value="MDG6192869.1"/>
    <property type="molecule type" value="Genomic_DNA"/>
</dbReference>
<keyword evidence="3 6" id="KW-0812">Transmembrane</keyword>
<reference evidence="7" key="1">
    <citation type="submission" date="2022-06" db="EMBL/GenBank/DDBJ databases">
        <title>Lactococcus from bovine mastitis in China.</title>
        <authorList>
            <person name="Lin Y."/>
            <person name="Han B."/>
        </authorList>
    </citation>
    <scope>NUCLEOTIDE SEQUENCE</scope>
    <source>
        <strain evidence="7">Hebei-B-39</strain>
    </source>
</reference>
<dbReference type="PANTHER" id="PTHR23291">
    <property type="entry name" value="BAX INHIBITOR-RELATED"/>
    <property type="match status" value="1"/>
</dbReference>
<dbReference type="PANTHER" id="PTHR23291:SF50">
    <property type="entry name" value="PROTEIN LIFEGUARD 4"/>
    <property type="match status" value="1"/>
</dbReference>
<dbReference type="RefSeq" id="WP_279362663.1">
    <property type="nucleotide sequence ID" value="NZ_JAMWGA010000001.1"/>
</dbReference>
<evidence type="ECO:0000313" key="7">
    <source>
        <dbReference type="EMBL" id="MDG6192869.1"/>
    </source>
</evidence>
<evidence type="ECO:0000256" key="4">
    <source>
        <dbReference type="ARBA" id="ARBA00022989"/>
    </source>
</evidence>
<dbReference type="CDD" id="cd10432">
    <property type="entry name" value="BI-1-like_bacterial"/>
    <property type="match status" value="1"/>
</dbReference>
<protein>
    <submittedName>
        <fullName evidence="7">Bax inhibitor-1/YccA family protein</fullName>
    </submittedName>
</protein>
<comment type="subcellular location">
    <subcellularLocation>
        <location evidence="1">Membrane</location>
        <topology evidence="1">Multi-pass membrane protein</topology>
    </subcellularLocation>
</comment>
<dbReference type="GO" id="GO:0005886">
    <property type="term" value="C:plasma membrane"/>
    <property type="evidence" value="ECO:0007669"/>
    <property type="project" value="TreeGrafter"/>
</dbReference>